<dbReference type="Gene3D" id="1.50.10.20">
    <property type="match status" value="1"/>
</dbReference>
<dbReference type="AlphaFoldDB" id="A0A1G7EM25"/>
<dbReference type="Proteomes" id="UP000182427">
    <property type="component" value="Chromosome I"/>
</dbReference>
<accession>A0A1G7EM25</accession>
<reference evidence="1 2" key="1">
    <citation type="submission" date="2016-10" db="EMBL/GenBank/DDBJ databases">
        <authorList>
            <person name="de Groot N.N."/>
        </authorList>
    </citation>
    <scope>NUCLEOTIDE SEQUENCE [LARGE SCALE GENOMIC DNA]</scope>
    <source>
        <strain evidence="1 2">GAS232</strain>
    </source>
</reference>
<gene>
    <name evidence="1" type="ORF">SAMN05444167_0031</name>
</gene>
<keyword evidence="2" id="KW-1185">Reference proteome</keyword>
<dbReference type="GO" id="GO:0005975">
    <property type="term" value="P:carbohydrate metabolic process"/>
    <property type="evidence" value="ECO:0007669"/>
    <property type="project" value="InterPro"/>
</dbReference>
<organism evidence="1 2">
    <name type="scientific">Terriglobus roseus</name>
    <dbReference type="NCBI Taxonomy" id="392734"/>
    <lineage>
        <taxon>Bacteria</taxon>
        <taxon>Pseudomonadati</taxon>
        <taxon>Acidobacteriota</taxon>
        <taxon>Terriglobia</taxon>
        <taxon>Terriglobales</taxon>
        <taxon>Acidobacteriaceae</taxon>
        <taxon>Terriglobus</taxon>
    </lineage>
</organism>
<dbReference type="PANTHER" id="PTHR47791">
    <property type="entry name" value="MEIOTICALLY UP-REGULATED GENE 191 PROTEIN"/>
    <property type="match status" value="1"/>
</dbReference>
<dbReference type="InterPro" id="IPR005198">
    <property type="entry name" value="Glyco_hydro_76"/>
</dbReference>
<dbReference type="SUPFAM" id="SSF48208">
    <property type="entry name" value="Six-hairpin glycosidases"/>
    <property type="match status" value="1"/>
</dbReference>
<dbReference type="Pfam" id="PF03663">
    <property type="entry name" value="Glyco_hydro_76"/>
    <property type="match status" value="1"/>
</dbReference>
<evidence type="ECO:0000313" key="1">
    <source>
        <dbReference type="EMBL" id="SDE64763.1"/>
    </source>
</evidence>
<evidence type="ECO:0000313" key="2">
    <source>
        <dbReference type="Proteomes" id="UP000182427"/>
    </source>
</evidence>
<protein>
    <submittedName>
        <fullName evidence="1">Predicted alpha-1,6-mannanase, GH76 family</fullName>
    </submittedName>
</protein>
<dbReference type="PANTHER" id="PTHR47791:SF1">
    <property type="entry name" value="ENDO MANNANASE, GH76 FAMILY (EUROFUNG)"/>
    <property type="match status" value="1"/>
</dbReference>
<dbReference type="InterPro" id="IPR053169">
    <property type="entry name" value="MUG_Protein"/>
</dbReference>
<sequence>MRRMEAGVAALQRWYVQRTGLYQTTGWWNSANAITMLVDAMHAGLPHSNEAIVSNTFTQAQIIVPKSEQTGPLTKMSGNVGFLNEFYDDEGWWAMAWIDAYDLTSKPEYLAMAQSIFRDMQGGWDDTCGGGIWWSKKRHYKNAIANELFFDVSASLARRGTHTDRAEALSWAKKEWAWFQGSGMINADHLVNDGLEINKSEGTCRNNKRNVWTYNQGVVLGALTEYSRATHDATALTEARTLADAGLTHLTDNNGILHDTCEPKCGADANQFKGIFVRNLRILDHDLHEPRYRTFFATNAASIWEHARTDKDELGVVWSGPPAEINAGTQVSALDALVAAAIDR</sequence>
<dbReference type="InterPro" id="IPR008928">
    <property type="entry name" value="6-hairpin_glycosidase_sf"/>
</dbReference>
<name>A0A1G7EM25_9BACT</name>
<proteinExistence type="predicted"/>
<dbReference type="EMBL" id="LT629690">
    <property type="protein sequence ID" value="SDE64763.1"/>
    <property type="molecule type" value="Genomic_DNA"/>
</dbReference>